<proteinExistence type="predicted"/>
<dbReference type="HOGENOM" id="CLU_2715466_0_0_9"/>
<evidence type="ECO:0000313" key="2">
    <source>
        <dbReference type="Proteomes" id="UP000003793"/>
    </source>
</evidence>
<organism evidence="1 2">
    <name type="scientific">Coprococcus comes ATCC 27758</name>
    <dbReference type="NCBI Taxonomy" id="470146"/>
    <lineage>
        <taxon>Bacteria</taxon>
        <taxon>Bacillati</taxon>
        <taxon>Bacillota</taxon>
        <taxon>Clostridia</taxon>
        <taxon>Lachnospirales</taxon>
        <taxon>Lachnospiraceae</taxon>
        <taxon>Coprococcus</taxon>
    </lineage>
</organism>
<dbReference type="EMBL" id="ABVR01000045">
    <property type="protein sequence ID" value="EEG88213.1"/>
    <property type="molecule type" value="Genomic_DNA"/>
</dbReference>
<dbReference type="Proteomes" id="UP000003793">
    <property type="component" value="Unassembled WGS sequence"/>
</dbReference>
<reference evidence="1 2" key="1">
    <citation type="submission" date="2009-02" db="EMBL/GenBank/DDBJ databases">
        <authorList>
            <person name="Fulton L."/>
            <person name="Clifton S."/>
            <person name="Fulton B."/>
            <person name="Xu J."/>
            <person name="Minx P."/>
            <person name="Pepin K.H."/>
            <person name="Johnson M."/>
            <person name="Bhonagiri V."/>
            <person name="Nash W.E."/>
            <person name="Mardis E.R."/>
            <person name="Wilson R.K."/>
        </authorList>
    </citation>
    <scope>NUCLEOTIDE SEQUENCE [LARGE SCALE GENOMIC DNA]</scope>
    <source>
        <strain evidence="1 2">ATCC 27758</strain>
    </source>
</reference>
<gene>
    <name evidence="1" type="ORF">COPCOM_03548</name>
</gene>
<accession>C0BED6</accession>
<evidence type="ECO:0000313" key="1">
    <source>
        <dbReference type="EMBL" id="EEG88213.1"/>
    </source>
</evidence>
<reference evidence="1 2" key="2">
    <citation type="submission" date="2009-03" db="EMBL/GenBank/DDBJ databases">
        <title>Draft genome sequence of Coprococcus comes (ATCC 27758).</title>
        <authorList>
            <person name="Sudarsanam P."/>
            <person name="Ley R."/>
            <person name="Guruge J."/>
            <person name="Turnbaugh P.J."/>
            <person name="Mahowald M."/>
            <person name="Liep D."/>
            <person name="Gordon J."/>
        </authorList>
    </citation>
    <scope>NUCLEOTIDE SEQUENCE [LARGE SCALE GENOMIC DNA]</scope>
    <source>
        <strain evidence="1 2">ATCC 27758</strain>
    </source>
</reference>
<protein>
    <recommendedName>
        <fullName evidence="3">Plasmid segregation actin-type ATPase ParM</fullName>
    </recommendedName>
</protein>
<sequence length="72" mass="8142">MVQNFVTDLLNSIRERGIDTKSTYTVFIGGGAVLLERFLEQADRLGKHTFIRDMKANADGYDLLYRMTQAGV</sequence>
<evidence type="ECO:0008006" key="3">
    <source>
        <dbReference type="Google" id="ProtNLM"/>
    </source>
</evidence>
<comment type="caution">
    <text evidence="1">The sequence shown here is derived from an EMBL/GenBank/DDBJ whole genome shotgun (WGS) entry which is preliminary data.</text>
</comment>
<name>C0BED6_9FIRM</name>
<dbReference type="AlphaFoldDB" id="C0BED6"/>